<evidence type="ECO:0000313" key="8">
    <source>
        <dbReference type="Proteomes" id="UP001432322"/>
    </source>
</evidence>
<feature type="region of interest" description="Disordered" evidence="5">
    <location>
        <begin position="1"/>
        <end position="43"/>
    </location>
</feature>
<dbReference type="GO" id="GO:0005634">
    <property type="term" value="C:nucleus"/>
    <property type="evidence" value="ECO:0007669"/>
    <property type="project" value="TreeGrafter"/>
</dbReference>
<gene>
    <name evidence="7" type="ORF">PFISCL1PPCAC_4403</name>
</gene>
<reference evidence="7" key="1">
    <citation type="submission" date="2023-10" db="EMBL/GenBank/DDBJ databases">
        <title>Genome assembly of Pristionchus species.</title>
        <authorList>
            <person name="Yoshida K."/>
            <person name="Sommer R.J."/>
        </authorList>
    </citation>
    <scope>NUCLEOTIDE SEQUENCE</scope>
    <source>
        <strain evidence="7">RS5133</strain>
    </source>
</reference>
<keyword evidence="2" id="KW-0677">Repeat</keyword>
<dbReference type="EMBL" id="BTSY01000002">
    <property type="protein sequence ID" value="GMT13106.1"/>
    <property type="molecule type" value="Genomic_DNA"/>
</dbReference>
<organism evidence="7 8">
    <name type="scientific">Pristionchus fissidentatus</name>
    <dbReference type="NCBI Taxonomy" id="1538716"/>
    <lineage>
        <taxon>Eukaryota</taxon>
        <taxon>Metazoa</taxon>
        <taxon>Ecdysozoa</taxon>
        <taxon>Nematoda</taxon>
        <taxon>Chromadorea</taxon>
        <taxon>Rhabditida</taxon>
        <taxon>Rhabditina</taxon>
        <taxon>Diplogasteromorpha</taxon>
        <taxon>Diplogasteroidea</taxon>
        <taxon>Neodiplogasteridae</taxon>
        <taxon>Pristionchus</taxon>
    </lineage>
</organism>
<evidence type="ECO:0000313" key="7">
    <source>
        <dbReference type="EMBL" id="GMT13106.1"/>
    </source>
</evidence>
<dbReference type="InterPro" id="IPR013087">
    <property type="entry name" value="Znf_C2H2_type"/>
</dbReference>
<evidence type="ECO:0000259" key="6">
    <source>
        <dbReference type="PROSITE" id="PS00028"/>
    </source>
</evidence>
<dbReference type="GO" id="GO:0045944">
    <property type="term" value="P:positive regulation of transcription by RNA polymerase II"/>
    <property type="evidence" value="ECO:0007669"/>
    <property type="project" value="TreeGrafter"/>
</dbReference>
<evidence type="ECO:0000256" key="4">
    <source>
        <dbReference type="ARBA" id="ARBA00022833"/>
    </source>
</evidence>
<keyword evidence="8" id="KW-1185">Reference proteome</keyword>
<sequence length="469" mass="53758">MEHHDNLFESRKTRFLSGPNGQIKREVKEEEEEFDKSQLEPLPTIAEIKQEEVAVKEEVEDDEFPCDLPGSSSHRQPLAPAPPGATKCMHCNYWSEDEAQLTRHVHTWHAESARITCRHVICDYNAADVQKRNEHEKLSHAVTKANFCFPESTRCPYCDMIVWDLKDFKTHMQTRHIPQLSNNNPILICLGCEFRCARVYEMRQHWHETRCSRGMAFDYFKELPKESARVWQGDAHQKRLAAVRQHADSGSAVARMARSGALDKTIEAVARPETKTLKRPHPNSDIGQGPLFRRKACQYCGQLCVSEAMLVHHMRLTHIEYSQRPEVIEEMEKETRPVLKCFHVVCDYSTTDPEMLERHTTSSHDAVVMKSRSFKFPARTRCPFCSVYVASLVAYKLHVARAHEDLAESGVAILVCSCGLKAARIHELFQHWRENRLSCVIDVSFDYAAASRAISQRGLGEIKVEGTME</sequence>
<keyword evidence="4" id="KW-0862">Zinc</keyword>
<evidence type="ECO:0000256" key="1">
    <source>
        <dbReference type="ARBA" id="ARBA00022723"/>
    </source>
</evidence>
<dbReference type="GO" id="GO:0008270">
    <property type="term" value="F:zinc ion binding"/>
    <property type="evidence" value="ECO:0007669"/>
    <property type="project" value="UniProtKB-KW"/>
</dbReference>
<name>A0AAV5V1C6_9BILA</name>
<evidence type="ECO:0000256" key="5">
    <source>
        <dbReference type="SAM" id="MobiDB-lite"/>
    </source>
</evidence>
<evidence type="ECO:0000256" key="2">
    <source>
        <dbReference type="ARBA" id="ARBA00022737"/>
    </source>
</evidence>
<feature type="compositionally biased region" description="Basic and acidic residues" evidence="5">
    <location>
        <begin position="1"/>
        <end position="12"/>
    </location>
</feature>
<dbReference type="Proteomes" id="UP001432322">
    <property type="component" value="Unassembled WGS sequence"/>
</dbReference>
<evidence type="ECO:0000256" key="3">
    <source>
        <dbReference type="ARBA" id="ARBA00022771"/>
    </source>
</evidence>
<comment type="caution">
    <text evidence="7">The sequence shown here is derived from an EMBL/GenBank/DDBJ whole genome shotgun (WGS) entry which is preliminary data.</text>
</comment>
<protein>
    <recommendedName>
        <fullName evidence="6">C2H2-type domain-containing protein</fullName>
    </recommendedName>
</protein>
<dbReference type="InterPro" id="IPR050688">
    <property type="entry name" value="Zinc_finger/UBP_domain"/>
</dbReference>
<dbReference type="PANTHER" id="PTHR24403:SF67">
    <property type="entry name" value="FI01116P-RELATED"/>
    <property type="match status" value="1"/>
</dbReference>
<dbReference type="SMART" id="SM00355">
    <property type="entry name" value="ZnF_C2H2"/>
    <property type="match status" value="6"/>
</dbReference>
<keyword evidence="3" id="KW-0863">Zinc-finger</keyword>
<keyword evidence="1" id="KW-0479">Metal-binding</keyword>
<dbReference type="PROSITE" id="PS00028">
    <property type="entry name" value="ZINC_FINGER_C2H2_1"/>
    <property type="match status" value="1"/>
</dbReference>
<proteinExistence type="predicted"/>
<accession>A0AAV5V1C6</accession>
<feature type="domain" description="C2H2-type" evidence="6">
    <location>
        <begin position="297"/>
        <end position="318"/>
    </location>
</feature>
<dbReference type="Gene3D" id="3.30.160.60">
    <property type="entry name" value="Classic Zinc Finger"/>
    <property type="match status" value="1"/>
</dbReference>
<dbReference type="PANTHER" id="PTHR24403">
    <property type="entry name" value="ZINC FINGER PROTEIN"/>
    <property type="match status" value="1"/>
</dbReference>
<dbReference type="AlphaFoldDB" id="A0AAV5V1C6"/>